<gene>
    <name evidence="1" type="ORF">US91_C0002G0111</name>
</gene>
<evidence type="ECO:0000313" key="2">
    <source>
        <dbReference type="Proteomes" id="UP000034022"/>
    </source>
</evidence>
<reference evidence="1 2" key="1">
    <citation type="journal article" date="2015" name="Nature">
        <title>rRNA introns, odd ribosomes, and small enigmatic genomes across a large radiation of phyla.</title>
        <authorList>
            <person name="Brown C.T."/>
            <person name="Hug L.A."/>
            <person name="Thomas B.C."/>
            <person name="Sharon I."/>
            <person name="Castelle C.J."/>
            <person name="Singh A."/>
            <person name="Wilkins M.J."/>
            <person name="Williams K.H."/>
            <person name="Banfield J.F."/>
        </authorList>
    </citation>
    <scope>NUCLEOTIDE SEQUENCE [LARGE SCALE GENOMIC DNA]</scope>
</reference>
<accession>A0A0G0JWL5</accession>
<evidence type="ECO:0008006" key="3">
    <source>
        <dbReference type="Google" id="ProtNLM"/>
    </source>
</evidence>
<dbReference type="PATRIC" id="fig|1618638.3.peg.333"/>
<sequence length="260" mass="29728">MNHWTQLSIEYANQRSYLDDLFHVYPTIPEGIRDLDGELWKKVEKAFKKKDNDTLLENLLRMDLFPIKDSYVAYLKRDKASLKRNPATVDRLCGRLYDMGLDEIFSRSSEPKETNRQIGPLFKRWVNTKSLGITPVKHDKFLKAKGNAILDAGDAGMMAFAREHLNYKHNKGLDFIGRFNGKYVIGEAKFLTDFGGHQNAQFNDAISTVKAKGVKATIIAILDGVLYIKGKNKMHKDITGKLKKENIVSALVLREFLYQL</sequence>
<protein>
    <recommendedName>
        <fullName evidence="3">Restriction endonuclease</fullName>
    </recommendedName>
</protein>
<organism evidence="1 2">
    <name type="scientific">Candidatus Falkowbacteria bacterium GW2011_GWE1_38_31</name>
    <dbReference type="NCBI Taxonomy" id="1618638"/>
    <lineage>
        <taxon>Bacteria</taxon>
        <taxon>Candidatus Falkowiibacteriota</taxon>
    </lineage>
</organism>
<proteinExistence type="predicted"/>
<comment type="caution">
    <text evidence="1">The sequence shown here is derived from an EMBL/GenBank/DDBJ whole genome shotgun (WGS) entry which is preliminary data.</text>
</comment>
<dbReference type="EMBL" id="LBUU01000002">
    <property type="protein sequence ID" value="KKQ71032.1"/>
    <property type="molecule type" value="Genomic_DNA"/>
</dbReference>
<evidence type="ECO:0000313" key="1">
    <source>
        <dbReference type="EMBL" id="KKQ71032.1"/>
    </source>
</evidence>
<dbReference type="Pfam" id="PF06300">
    <property type="entry name" value="Tsp45I"/>
    <property type="match status" value="1"/>
</dbReference>
<dbReference type="Proteomes" id="UP000034022">
    <property type="component" value="Unassembled WGS sequence"/>
</dbReference>
<dbReference type="AlphaFoldDB" id="A0A0G0JWL5"/>
<dbReference type="InterPro" id="IPR010443">
    <property type="entry name" value="Restrct_endonuc_II_Tsp45I"/>
</dbReference>
<name>A0A0G0JWL5_9BACT</name>